<accession>I3TA42</accession>
<reference evidence="1" key="1">
    <citation type="submission" date="2012-05" db="EMBL/GenBank/DDBJ databases">
        <authorList>
            <person name="Krishnakumar V."/>
            <person name="Cheung F."/>
            <person name="Xiao Y."/>
            <person name="Chan A."/>
            <person name="Moskal W.A."/>
            <person name="Town C.D."/>
        </authorList>
    </citation>
    <scope>NUCLEOTIDE SEQUENCE</scope>
</reference>
<sequence length="116" mass="13926">MHFLFSLPSVILGSILKHLLLLSRNLERRGSHCHHCFLHLLLNHECILLYLSPMLFYGRYFLCLYLNCCMHIETLVYQEMLVNFLKHYRQKKQWKNSLGVIDFFLIEVLVLFCSFC</sequence>
<organism evidence="1">
    <name type="scientific">Medicago truncatula</name>
    <name type="common">Barrel medic</name>
    <name type="synonym">Medicago tribuloides</name>
    <dbReference type="NCBI Taxonomy" id="3880"/>
    <lineage>
        <taxon>Eukaryota</taxon>
        <taxon>Viridiplantae</taxon>
        <taxon>Streptophyta</taxon>
        <taxon>Embryophyta</taxon>
        <taxon>Tracheophyta</taxon>
        <taxon>Spermatophyta</taxon>
        <taxon>Magnoliopsida</taxon>
        <taxon>eudicotyledons</taxon>
        <taxon>Gunneridae</taxon>
        <taxon>Pentapetalae</taxon>
        <taxon>rosids</taxon>
        <taxon>fabids</taxon>
        <taxon>Fabales</taxon>
        <taxon>Fabaceae</taxon>
        <taxon>Papilionoideae</taxon>
        <taxon>50 kb inversion clade</taxon>
        <taxon>NPAAA clade</taxon>
        <taxon>Hologalegina</taxon>
        <taxon>IRL clade</taxon>
        <taxon>Trifolieae</taxon>
        <taxon>Medicago</taxon>
    </lineage>
</organism>
<dbReference type="EMBL" id="BT149590">
    <property type="protein sequence ID" value="AFK49384.1"/>
    <property type="molecule type" value="mRNA"/>
</dbReference>
<dbReference type="AlphaFoldDB" id="I3TA42"/>
<protein>
    <submittedName>
        <fullName evidence="1">Uncharacterized protein</fullName>
    </submittedName>
</protein>
<name>I3TA42_MEDTR</name>
<evidence type="ECO:0000313" key="1">
    <source>
        <dbReference type="EMBL" id="AFK49384.1"/>
    </source>
</evidence>
<proteinExistence type="evidence at transcript level"/>